<reference evidence="2" key="1">
    <citation type="submission" date="2023-07" db="EMBL/GenBank/DDBJ databases">
        <title>Genomic Encyclopedia of Type Strains, Phase IV (KMG-IV): sequencing the most valuable type-strain genomes for metagenomic binning, comparative biology and taxonomic classification.</title>
        <authorList>
            <person name="Goeker M."/>
        </authorList>
    </citation>
    <scope>NUCLEOTIDE SEQUENCE</scope>
    <source>
        <strain evidence="2">DSM 21202</strain>
    </source>
</reference>
<dbReference type="Proteomes" id="UP001229244">
    <property type="component" value="Unassembled WGS sequence"/>
</dbReference>
<feature type="compositionally biased region" description="Low complexity" evidence="1">
    <location>
        <begin position="144"/>
        <end position="162"/>
    </location>
</feature>
<evidence type="ECO:0008006" key="4">
    <source>
        <dbReference type="Google" id="ProtNLM"/>
    </source>
</evidence>
<feature type="compositionally biased region" description="Basic and acidic residues" evidence="1">
    <location>
        <begin position="1"/>
        <end position="17"/>
    </location>
</feature>
<feature type="region of interest" description="Disordered" evidence="1">
    <location>
        <begin position="144"/>
        <end position="200"/>
    </location>
</feature>
<dbReference type="RefSeq" id="WP_306886506.1">
    <property type="nucleotide sequence ID" value="NZ_JAUSUL010000003.1"/>
</dbReference>
<organism evidence="2 3">
    <name type="scientific">Amorphus orientalis</name>
    <dbReference type="NCBI Taxonomy" id="649198"/>
    <lineage>
        <taxon>Bacteria</taxon>
        <taxon>Pseudomonadati</taxon>
        <taxon>Pseudomonadota</taxon>
        <taxon>Alphaproteobacteria</taxon>
        <taxon>Hyphomicrobiales</taxon>
        <taxon>Amorphaceae</taxon>
        <taxon>Amorphus</taxon>
    </lineage>
</organism>
<sequence>MNPTERDLLDRMFDRIDGASNGPRDAEAEALIAERVARNPEAPYRMAQTIAVQDEALKRAEERIRSLEGQAAPTSGSSLAEEAGAVTGGRRSSVPSAGQRPAGFGAGGFLSGAGQVALGIVGGTLLMEGIRGLMGENGAAEAAEAGAGADQAAQQDAGAGEAAPEDGQDYADAGGAEDFGGDDGGGFLDGLFGGGGDFEL</sequence>
<evidence type="ECO:0000313" key="2">
    <source>
        <dbReference type="EMBL" id="MDQ0316623.1"/>
    </source>
</evidence>
<name>A0AAE3VRF6_9HYPH</name>
<evidence type="ECO:0000313" key="3">
    <source>
        <dbReference type="Proteomes" id="UP001229244"/>
    </source>
</evidence>
<gene>
    <name evidence="2" type="ORF">J2S73_003099</name>
</gene>
<accession>A0AAE3VRF6</accession>
<feature type="region of interest" description="Disordered" evidence="1">
    <location>
        <begin position="67"/>
        <end position="99"/>
    </location>
</feature>
<dbReference type="EMBL" id="JAUSUL010000003">
    <property type="protein sequence ID" value="MDQ0316623.1"/>
    <property type="molecule type" value="Genomic_DNA"/>
</dbReference>
<dbReference type="InterPro" id="IPR018648">
    <property type="entry name" value="DUF2076"/>
</dbReference>
<feature type="compositionally biased region" description="Gly residues" evidence="1">
    <location>
        <begin position="182"/>
        <end position="200"/>
    </location>
</feature>
<proteinExistence type="predicted"/>
<evidence type="ECO:0000256" key="1">
    <source>
        <dbReference type="SAM" id="MobiDB-lite"/>
    </source>
</evidence>
<keyword evidence="3" id="KW-1185">Reference proteome</keyword>
<dbReference type="AlphaFoldDB" id="A0AAE3VRF6"/>
<protein>
    <recommendedName>
        <fullName evidence="4">DUF2076 domain-containing protein</fullName>
    </recommendedName>
</protein>
<feature type="region of interest" description="Disordered" evidence="1">
    <location>
        <begin position="1"/>
        <end position="23"/>
    </location>
</feature>
<comment type="caution">
    <text evidence="2">The sequence shown here is derived from an EMBL/GenBank/DDBJ whole genome shotgun (WGS) entry which is preliminary data.</text>
</comment>
<dbReference type="Pfam" id="PF09849">
    <property type="entry name" value="DUF2076"/>
    <property type="match status" value="1"/>
</dbReference>